<keyword evidence="4 8" id="KW-1133">Transmembrane helix</keyword>
<evidence type="ECO:0008006" key="11">
    <source>
        <dbReference type="Google" id="ProtNLM"/>
    </source>
</evidence>
<keyword evidence="5 8" id="KW-0472">Membrane</keyword>
<protein>
    <recommendedName>
        <fullName evidence="11">Ionotropic receptor</fullName>
    </recommendedName>
</protein>
<dbReference type="GO" id="GO:0005886">
    <property type="term" value="C:plasma membrane"/>
    <property type="evidence" value="ECO:0007669"/>
    <property type="project" value="UniProtKB-SubCell"/>
</dbReference>
<evidence type="ECO:0000256" key="2">
    <source>
        <dbReference type="ARBA" id="ARBA00022475"/>
    </source>
</evidence>
<name>A0A9P0F0J0_BEMTA</name>
<evidence type="ECO:0000256" key="5">
    <source>
        <dbReference type="ARBA" id="ARBA00023136"/>
    </source>
</evidence>
<evidence type="ECO:0000256" key="3">
    <source>
        <dbReference type="ARBA" id="ARBA00022692"/>
    </source>
</evidence>
<evidence type="ECO:0000313" key="9">
    <source>
        <dbReference type="EMBL" id="CAH0383216.1"/>
    </source>
</evidence>
<accession>A0A9P0F0J0</accession>
<dbReference type="PANTHER" id="PTHR42643:SF38">
    <property type="entry name" value="IONOTROPIC RECEPTOR 100A"/>
    <property type="match status" value="1"/>
</dbReference>
<keyword evidence="7" id="KW-0325">Glycoprotein</keyword>
<feature type="transmembrane region" description="Helical" evidence="8">
    <location>
        <begin position="659"/>
        <end position="678"/>
    </location>
</feature>
<organism evidence="9 10">
    <name type="scientific">Bemisia tabaci</name>
    <name type="common">Sweetpotato whitefly</name>
    <name type="synonym">Aleurodes tabaci</name>
    <dbReference type="NCBI Taxonomy" id="7038"/>
    <lineage>
        <taxon>Eukaryota</taxon>
        <taxon>Metazoa</taxon>
        <taxon>Ecdysozoa</taxon>
        <taxon>Arthropoda</taxon>
        <taxon>Hexapoda</taxon>
        <taxon>Insecta</taxon>
        <taxon>Pterygota</taxon>
        <taxon>Neoptera</taxon>
        <taxon>Paraneoptera</taxon>
        <taxon>Hemiptera</taxon>
        <taxon>Sternorrhyncha</taxon>
        <taxon>Aleyrodoidea</taxon>
        <taxon>Aleyrodidae</taxon>
        <taxon>Aleyrodinae</taxon>
        <taxon>Bemisia</taxon>
    </lineage>
</organism>
<evidence type="ECO:0000256" key="8">
    <source>
        <dbReference type="SAM" id="Phobius"/>
    </source>
</evidence>
<reference evidence="9" key="1">
    <citation type="submission" date="2021-12" db="EMBL/GenBank/DDBJ databases">
        <authorList>
            <person name="King R."/>
        </authorList>
    </citation>
    <scope>NUCLEOTIDE SEQUENCE</scope>
</reference>
<keyword evidence="2" id="KW-1003">Cell membrane</keyword>
<feature type="transmembrane region" description="Helical" evidence="8">
    <location>
        <begin position="346"/>
        <end position="374"/>
    </location>
</feature>
<dbReference type="InterPro" id="IPR052192">
    <property type="entry name" value="Insect_Ionotropic_Sensory_Rcpt"/>
</dbReference>
<sequence>MQTIIGNPHSLKYHIENSHPKNMVFFVESLSDILSIILNSVIESNSDAEKYILYCSNSTRSANDIGAERISRLNTSESCVKIGSVNVRSNDFNSSSGPPLLIEDFELEHGSIISDDLYEATRQLYSHNIWSTRNYLVFFVSDFKAKHNHDRVNTCFDKNTLSAMNQNSCGHFDDLRVVFKFFWRFFKGLKSVVCSAEICFSYNSFADEIVHYTGLRGERYFNFSWLNYEERMFQIVIPRNRLTKKHDLFLYWDVLWYHILMEIIESIATQRNCRIMPPADNVIDESIQEIGEFPIAQKFGVDVVITIRGIGVAELDFSQYEFTTSMESYQLCLVVPPAKFVPQSLVVFYSFSITIWTLILVVVLAFICVLFAFLKMQVLAFSSFYNEVTLRSFDTESAVFTVYAYFLCGNPPRLLLGAFLTGKFIFLLFSFATIILVTAFQSSMYTMLSNYVNYPEVDTLEDFARTDLVIQVPDTDSYSKLFEAVPLLQNERRLSDTYFFLISNIMHVVYEDWDKWVDLFNIDFQNPASASDIDPNILNKSVEIDKFIAATVGSDAFLVNIPPKIFASRDLELQSFLRVNSWFKVHLVEECLNTYSLAFRFPMNNFFYDAVNQRIVQMLESGLIRRWMDEYFARGSIDFRESRVVSDAQSLRPFTLNDLAFAFFALAIGLTLSCFVFVTELCTDLKGRNYVDSMFRMLSNYVRYPEIDTLEELAQTAHVIQTPKASETESYSKFLQNVPSLENEIGRLSESYVFLESVLYAPIGKGEELWIQIINISKSEGLEESPRSEQNPFVTRKTAEFKNLYLLPSKMMHFL</sequence>
<evidence type="ECO:0000256" key="1">
    <source>
        <dbReference type="ARBA" id="ARBA00004651"/>
    </source>
</evidence>
<dbReference type="SUPFAM" id="SSF53850">
    <property type="entry name" value="Periplasmic binding protein-like II"/>
    <property type="match status" value="1"/>
</dbReference>
<proteinExistence type="predicted"/>
<dbReference type="AlphaFoldDB" id="A0A9P0F0J0"/>
<evidence type="ECO:0000313" key="10">
    <source>
        <dbReference type="Proteomes" id="UP001152759"/>
    </source>
</evidence>
<evidence type="ECO:0000256" key="6">
    <source>
        <dbReference type="ARBA" id="ARBA00023170"/>
    </source>
</evidence>
<gene>
    <name evidence="9" type="ORF">BEMITA_LOCUS2679</name>
</gene>
<dbReference type="PANTHER" id="PTHR42643">
    <property type="entry name" value="IONOTROPIC RECEPTOR 20A-RELATED"/>
    <property type="match status" value="1"/>
</dbReference>
<keyword evidence="3 8" id="KW-0812">Transmembrane</keyword>
<keyword evidence="10" id="KW-1185">Reference proteome</keyword>
<evidence type="ECO:0000256" key="4">
    <source>
        <dbReference type="ARBA" id="ARBA00022989"/>
    </source>
</evidence>
<evidence type="ECO:0000256" key="7">
    <source>
        <dbReference type="ARBA" id="ARBA00023180"/>
    </source>
</evidence>
<keyword evidence="6" id="KW-0675">Receptor</keyword>
<feature type="transmembrane region" description="Helical" evidence="8">
    <location>
        <begin position="414"/>
        <end position="440"/>
    </location>
</feature>
<dbReference type="EMBL" id="OU963871">
    <property type="protein sequence ID" value="CAH0383216.1"/>
    <property type="molecule type" value="Genomic_DNA"/>
</dbReference>
<comment type="subcellular location">
    <subcellularLocation>
        <location evidence="1">Cell membrane</location>
        <topology evidence="1">Multi-pass membrane protein</topology>
    </subcellularLocation>
</comment>
<dbReference type="Proteomes" id="UP001152759">
    <property type="component" value="Chromosome 10"/>
</dbReference>